<comment type="caution">
    <text evidence="1">The sequence shown here is derived from an EMBL/GenBank/DDBJ whole genome shotgun (WGS) entry which is preliminary data.</text>
</comment>
<proteinExistence type="predicted"/>
<organism evidence="1 3">
    <name type="scientific">Adineta steineri</name>
    <dbReference type="NCBI Taxonomy" id="433720"/>
    <lineage>
        <taxon>Eukaryota</taxon>
        <taxon>Metazoa</taxon>
        <taxon>Spiralia</taxon>
        <taxon>Gnathifera</taxon>
        <taxon>Rotifera</taxon>
        <taxon>Eurotatoria</taxon>
        <taxon>Bdelloidea</taxon>
        <taxon>Adinetida</taxon>
        <taxon>Adinetidae</taxon>
        <taxon>Adineta</taxon>
    </lineage>
</organism>
<dbReference type="Proteomes" id="UP000663844">
    <property type="component" value="Unassembled WGS sequence"/>
</dbReference>
<reference evidence="1" key="1">
    <citation type="submission" date="2021-02" db="EMBL/GenBank/DDBJ databases">
        <authorList>
            <person name="Nowell W R."/>
        </authorList>
    </citation>
    <scope>NUCLEOTIDE SEQUENCE</scope>
</reference>
<dbReference type="EMBL" id="CAJOAZ010003114">
    <property type="protein sequence ID" value="CAF3985706.1"/>
    <property type="molecule type" value="Genomic_DNA"/>
</dbReference>
<evidence type="ECO:0000313" key="2">
    <source>
        <dbReference type="EMBL" id="CAF3985706.1"/>
    </source>
</evidence>
<gene>
    <name evidence="1" type="ORF">JYZ213_LOCUS14150</name>
    <name evidence="2" type="ORF">OXD698_LOCUS28650</name>
</gene>
<evidence type="ECO:0000313" key="3">
    <source>
        <dbReference type="Proteomes" id="UP000663845"/>
    </source>
</evidence>
<dbReference type="AlphaFoldDB" id="A0A814EAH1"/>
<accession>A0A814EAH1</accession>
<protein>
    <submittedName>
        <fullName evidence="1">Uncharacterized protein</fullName>
    </submittedName>
</protein>
<evidence type="ECO:0000313" key="1">
    <source>
        <dbReference type="EMBL" id="CAF0966501.1"/>
    </source>
</evidence>
<name>A0A814EAH1_9BILA</name>
<dbReference type="Proteomes" id="UP000663845">
    <property type="component" value="Unassembled WGS sequence"/>
</dbReference>
<sequence length="150" mass="17647">MTMICSQLIVWLDVNANDYVSSFRKKLTDNEHQCVKIFTEINPCITFIQTHVNQTIFFILSGSFGSEVIPLIYHCDHISQIYLFCASIASHTSWAIDYTDKMLMFDHENDLLRRLFKDIEEYLRQQAEQYLKQASHCKDYAELFKQDQCG</sequence>
<dbReference type="EMBL" id="CAJNOG010000116">
    <property type="protein sequence ID" value="CAF0966501.1"/>
    <property type="molecule type" value="Genomic_DNA"/>
</dbReference>